<name>A0ABV1HRI5_9FIRM</name>
<dbReference type="Proteomes" id="UP001478133">
    <property type="component" value="Unassembled WGS sequence"/>
</dbReference>
<protein>
    <recommendedName>
        <fullName evidence="2">non-specific protein-tyrosine kinase</fullName>
        <ecNumber evidence="2">2.7.10.2</ecNumber>
    </recommendedName>
</protein>
<evidence type="ECO:0000256" key="2">
    <source>
        <dbReference type="ARBA" id="ARBA00011903"/>
    </source>
</evidence>
<dbReference type="SUPFAM" id="SSF52540">
    <property type="entry name" value="P-loop containing nucleoside triphosphate hydrolases"/>
    <property type="match status" value="1"/>
</dbReference>
<dbReference type="RefSeq" id="WP_211148354.1">
    <property type="nucleotide sequence ID" value="NZ_JBBMEY010000019.1"/>
</dbReference>
<evidence type="ECO:0000256" key="7">
    <source>
        <dbReference type="ARBA" id="ARBA00023137"/>
    </source>
</evidence>
<keyword evidence="7" id="KW-0829">Tyrosine-protein kinase</keyword>
<dbReference type="EMBL" id="JBBMFI010000003">
    <property type="protein sequence ID" value="MEQ2564922.1"/>
    <property type="molecule type" value="Genomic_DNA"/>
</dbReference>
<evidence type="ECO:0000313" key="11">
    <source>
        <dbReference type="Proteomes" id="UP001478133"/>
    </source>
</evidence>
<dbReference type="Gene3D" id="3.40.50.300">
    <property type="entry name" value="P-loop containing nucleotide triphosphate hydrolases"/>
    <property type="match status" value="1"/>
</dbReference>
<dbReference type="NCBIfam" id="TIGR01007">
    <property type="entry name" value="eps_fam"/>
    <property type="match status" value="1"/>
</dbReference>
<keyword evidence="6" id="KW-0067">ATP-binding</keyword>
<evidence type="ECO:0000256" key="8">
    <source>
        <dbReference type="ARBA" id="ARBA00051245"/>
    </source>
</evidence>
<dbReference type="Pfam" id="PF13614">
    <property type="entry name" value="AAA_31"/>
    <property type="match status" value="1"/>
</dbReference>
<dbReference type="InterPro" id="IPR050445">
    <property type="entry name" value="Bact_polysacc_biosynth/exp"/>
</dbReference>
<dbReference type="InterPro" id="IPR025669">
    <property type="entry name" value="AAA_dom"/>
</dbReference>
<gene>
    <name evidence="10" type="ORF">ABFO16_01575</name>
</gene>
<feature type="domain" description="AAA" evidence="9">
    <location>
        <begin position="46"/>
        <end position="166"/>
    </location>
</feature>
<sequence length="230" mass="25962">MEKIQLSIPKLPYAVEEAMNRLRVNVKFCGKNTKRILITSSVPNEGKSMVSVQLWKMLSEAGFKTVLVDCDLRKSTLKNRHNFADENINSIGHYLSGQCEYGDVVYETNVENGYIVPCTTSLENPISLIEDERFKELLDKLSDDYRYVLIDTPPLCAVADSSLVASLCDGAILVVRAGSTSKKLVKESICQLNYVGCNLLGTILNRVETKTHTYNKYYGKYKEYGEYKEN</sequence>
<dbReference type="InterPro" id="IPR027417">
    <property type="entry name" value="P-loop_NTPase"/>
</dbReference>
<comment type="similarity">
    <text evidence="1">Belongs to the CpsD/CapB family.</text>
</comment>
<dbReference type="GO" id="GO:0004715">
    <property type="term" value="F:non-membrane spanning protein tyrosine kinase activity"/>
    <property type="evidence" value="ECO:0007669"/>
    <property type="project" value="UniProtKB-EC"/>
</dbReference>
<evidence type="ECO:0000256" key="6">
    <source>
        <dbReference type="ARBA" id="ARBA00022840"/>
    </source>
</evidence>
<keyword evidence="11" id="KW-1185">Reference proteome</keyword>
<keyword evidence="5 10" id="KW-0418">Kinase</keyword>
<evidence type="ECO:0000313" key="10">
    <source>
        <dbReference type="EMBL" id="MEQ2564922.1"/>
    </source>
</evidence>
<accession>A0ABV1HRI5</accession>
<evidence type="ECO:0000256" key="3">
    <source>
        <dbReference type="ARBA" id="ARBA00022679"/>
    </source>
</evidence>
<dbReference type="PANTHER" id="PTHR32309:SF13">
    <property type="entry name" value="FERRIC ENTEROBACTIN TRANSPORT PROTEIN FEPE"/>
    <property type="match status" value="1"/>
</dbReference>
<dbReference type="InterPro" id="IPR005702">
    <property type="entry name" value="Wzc-like_C"/>
</dbReference>
<comment type="caution">
    <text evidence="10">The sequence shown here is derived from an EMBL/GenBank/DDBJ whole genome shotgun (WGS) entry which is preliminary data.</text>
</comment>
<keyword evidence="4" id="KW-0547">Nucleotide-binding</keyword>
<dbReference type="CDD" id="cd05387">
    <property type="entry name" value="BY-kinase"/>
    <property type="match status" value="1"/>
</dbReference>
<evidence type="ECO:0000256" key="5">
    <source>
        <dbReference type="ARBA" id="ARBA00022777"/>
    </source>
</evidence>
<keyword evidence="3 10" id="KW-0808">Transferase</keyword>
<reference evidence="10 11" key="1">
    <citation type="submission" date="2024-03" db="EMBL/GenBank/DDBJ databases">
        <title>Human intestinal bacterial collection.</title>
        <authorList>
            <person name="Pauvert C."/>
            <person name="Hitch T.C.A."/>
            <person name="Clavel T."/>
        </authorList>
    </citation>
    <scope>NUCLEOTIDE SEQUENCE [LARGE SCALE GENOMIC DNA]</scope>
    <source>
        <strain evidence="10 11">CLA-AP-H18</strain>
    </source>
</reference>
<evidence type="ECO:0000256" key="1">
    <source>
        <dbReference type="ARBA" id="ARBA00007316"/>
    </source>
</evidence>
<comment type="catalytic activity">
    <reaction evidence="8">
        <text>L-tyrosyl-[protein] + ATP = O-phospho-L-tyrosyl-[protein] + ADP + H(+)</text>
        <dbReference type="Rhea" id="RHEA:10596"/>
        <dbReference type="Rhea" id="RHEA-COMP:10136"/>
        <dbReference type="Rhea" id="RHEA-COMP:20101"/>
        <dbReference type="ChEBI" id="CHEBI:15378"/>
        <dbReference type="ChEBI" id="CHEBI:30616"/>
        <dbReference type="ChEBI" id="CHEBI:46858"/>
        <dbReference type="ChEBI" id="CHEBI:61978"/>
        <dbReference type="ChEBI" id="CHEBI:456216"/>
        <dbReference type="EC" id="2.7.10.2"/>
    </reaction>
</comment>
<evidence type="ECO:0000259" key="9">
    <source>
        <dbReference type="Pfam" id="PF13614"/>
    </source>
</evidence>
<organism evidence="10 11">
    <name type="scientific">Ruminococcoides intestinihominis</name>
    <dbReference type="NCBI Taxonomy" id="3133161"/>
    <lineage>
        <taxon>Bacteria</taxon>
        <taxon>Bacillati</taxon>
        <taxon>Bacillota</taxon>
        <taxon>Clostridia</taxon>
        <taxon>Eubacteriales</taxon>
        <taxon>Oscillospiraceae</taxon>
        <taxon>Ruminococcoides</taxon>
    </lineage>
</organism>
<dbReference type="EC" id="2.7.10.2" evidence="2"/>
<proteinExistence type="inferred from homology"/>
<evidence type="ECO:0000256" key="4">
    <source>
        <dbReference type="ARBA" id="ARBA00022741"/>
    </source>
</evidence>
<dbReference type="PANTHER" id="PTHR32309">
    <property type="entry name" value="TYROSINE-PROTEIN KINASE"/>
    <property type="match status" value="1"/>
</dbReference>